<dbReference type="AlphaFoldDB" id="A0A7W9IHZ5"/>
<dbReference type="EMBL" id="JACHMP010000001">
    <property type="protein sequence ID" value="MBB5820921.1"/>
    <property type="molecule type" value="Genomic_DNA"/>
</dbReference>
<organism evidence="1 2">
    <name type="scientific">Streptosporangium becharense</name>
    <dbReference type="NCBI Taxonomy" id="1816182"/>
    <lineage>
        <taxon>Bacteria</taxon>
        <taxon>Bacillati</taxon>
        <taxon>Actinomycetota</taxon>
        <taxon>Actinomycetes</taxon>
        <taxon>Streptosporangiales</taxon>
        <taxon>Streptosporangiaceae</taxon>
        <taxon>Streptosporangium</taxon>
    </lineage>
</organism>
<evidence type="ECO:0000313" key="1">
    <source>
        <dbReference type="EMBL" id="MBB5820921.1"/>
    </source>
</evidence>
<evidence type="ECO:0000313" key="2">
    <source>
        <dbReference type="Proteomes" id="UP000540685"/>
    </source>
</evidence>
<reference evidence="1 2" key="1">
    <citation type="submission" date="2020-08" db="EMBL/GenBank/DDBJ databases">
        <title>Sequencing the genomes of 1000 actinobacteria strains.</title>
        <authorList>
            <person name="Klenk H.-P."/>
        </authorList>
    </citation>
    <scope>NUCLEOTIDE SEQUENCE [LARGE SCALE GENOMIC DNA]</scope>
    <source>
        <strain evidence="1 2">DSM 46887</strain>
    </source>
</reference>
<accession>A0A7W9IHZ5</accession>
<protein>
    <submittedName>
        <fullName evidence="1">Uncharacterized protein</fullName>
    </submittedName>
</protein>
<gene>
    <name evidence="1" type="ORF">F4562_003983</name>
</gene>
<name>A0A7W9IHZ5_9ACTN</name>
<proteinExistence type="predicted"/>
<comment type="caution">
    <text evidence="1">The sequence shown here is derived from an EMBL/GenBank/DDBJ whole genome shotgun (WGS) entry which is preliminary data.</text>
</comment>
<keyword evidence="2" id="KW-1185">Reference proteome</keyword>
<sequence>MALIDRECVRRLLQSPDSDAVLVFVRGDCVVLPAGQLDEQHRRLIIAHRRDLTRFTGESVTEEQLDTLADRLENAALDLGA</sequence>
<dbReference type="RefSeq" id="WP_184547182.1">
    <property type="nucleotide sequence ID" value="NZ_JACHMP010000001.1"/>
</dbReference>
<dbReference type="Proteomes" id="UP000540685">
    <property type="component" value="Unassembled WGS sequence"/>
</dbReference>